<dbReference type="GO" id="GO:0016740">
    <property type="term" value="F:transferase activity"/>
    <property type="evidence" value="ECO:0007669"/>
    <property type="project" value="UniProtKB-KW"/>
</dbReference>
<gene>
    <name evidence="2" type="ORF">H9854_03630</name>
</gene>
<reference evidence="2" key="1">
    <citation type="journal article" date="2021" name="PeerJ">
        <title>Extensive microbial diversity within the chicken gut microbiome revealed by metagenomics and culture.</title>
        <authorList>
            <person name="Gilroy R."/>
            <person name="Ravi A."/>
            <person name="Getino M."/>
            <person name="Pursley I."/>
            <person name="Horton D.L."/>
            <person name="Alikhan N.F."/>
            <person name="Baker D."/>
            <person name="Gharbi K."/>
            <person name="Hall N."/>
            <person name="Watson M."/>
            <person name="Adriaenssens E.M."/>
            <person name="Foster-Nyarko E."/>
            <person name="Jarju S."/>
            <person name="Secka A."/>
            <person name="Antonio M."/>
            <person name="Oren A."/>
            <person name="Chaudhuri R.R."/>
            <person name="La Ragione R."/>
            <person name="Hildebrand F."/>
            <person name="Pallen M.J."/>
        </authorList>
    </citation>
    <scope>NUCLEOTIDE SEQUENCE</scope>
    <source>
        <strain evidence="2">1193</strain>
    </source>
</reference>
<dbReference type="Proteomes" id="UP000824248">
    <property type="component" value="Unassembled WGS sequence"/>
</dbReference>
<dbReference type="SUPFAM" id="SSF143631">
    <property type="entry name" value="ApbE-like"/>
    <property type="match status" value="1"/>
</dbReference>
<dbReference type="InterPro" id="IPR003374">
    <property type="entry name" value="ApbE-like_sf"/>
</dbReference>
<sequence length="263" mass="28140">MTPLALGRHSGPALLESARPVFPALLAAVVLAIFLTACRDQSNAYFIQGAALGTGYHVTLYADLDTTQVAILEASIQEDLAALERLRSDLEHIDTTAFRLFGLALPKPARQGIDRWLQVIAVDRLAQRLAAHDGIEAVMVEVGGVLRGHGVPPGGGWRVSLGQVGLPEAEASRQVHLQDAALVQRFVDPATVPLVSLASPLAVSVIAADASTAYYQAEMLVEADPGDVLMLANEMESAARVVVKTVAGIEIYHSRALKHWFER</sequence>
<comment type="caution">
    <text evidence="2">The sequence shown here is derived from an EMBL/GenBank/DDBJ whole genome shotgun (WGS) entry which is preliminary data.</text>
</comment>
<keyword evidence="1" id="KW-0472">Membrane</keyword>
<dbReference type="AlphaFoldDB" id="A0A9D2B4X9"/>
<accession>A0A9D2B4X9</accession>
<protein>
    <submittedName>
        <fullName evidence="2">FAD:protein FMN transferase</fullName>
    </submittedName>
</protein>
<keyword evidence="1" id="KW-1133">Transmembrane helix</keyword>
<reference evidence="2" key="2">
    <citation type="submission" date="2021-04" db="EMBL/GenBank/DDBJ databases">
        <authorList>
            <person name="Gilroy R."/>
        </authorList>
    </citation>
    <scope>NUCLEOTIDE SEQUENCE</scope>
    <source>
        <strain evidence="2">1193</strain>
    </source>
</reference>
<dbReference type="Gene3D" id="3.10.520.10">
    <property type="entry name" value="ApbE-like domains"/>
    <property type="match status" value="1"/>
</dbReference>
<name>A0A9D2B4X9_9GAMM</name>
<evidence type="ECO:0000313" key="2">
    <source>
        <dbReference type="EMBL" id="HIX61313.1"/>
    </source>
</evidence>
<feature type="transmembrane region" description="Helical" evidence="1">
    <location>
        <begin position="20"/>
        <end position="38"/>
    </location>
</feature>
<proteinExistence type="predicted"/>
<evidence type="ECO:0000313" key="3">
    <source>
        <dbReference type="Proteomes" id="UP000824248"/>
    </source>
</evidence>
<dbReference type="EMBL" id="DXFC01000104">
    <property type="protein sequence ID" value="HIX61313.1"/>
    <property type="molecule type" value="Genomic_DNA"/>
</dbReference>
<keyword evidence="1" id="KW-0812">Transmembrane</keyword>
<evidence type="ECO:0000256" key="1">
    <source>
        <dbReference type="SAM" id="Phobius"/>
    </source>
</evidence>
<organism evidence="2 3">
    <name type="scientific">Candidatus Halomonas stercoripullorum</name>
    <dbReference type="NCBI Taxonomy" id="2838617"/>
    <lineage>
        <taxon>Bacteria</taxon>
        <taxon>Pseudomonadati</taxon>
        <taxon>Pseudomonadota</taxon>
        <taxon>Gammaproteobacteria</taxon>
        <taxon>Oceanospirillales</taxon>
        <taxon>Halomonadaceae</taxon>
        <taxon>Halomonas</taxon>
    </lineage>
</organism>
<keyword evidence="2" id="KW-0808">Transferase</keyword>